<evidence type="ECO:0000313" key="2">
    <source>
        <dbReference type="EMBL" id="KAH7943131.1"/>
    </source>
</evidence>
<name>A0A9D4PK38_RHISA</name>
<dbReference type="Proteomes" id="UP000821837">
    <property type="component" value="Unassembled WGS sequence"/>
</dbReference>
<reference evidence="2" key="1">
    <citation type="journal article" date="2020" name="Cell">
        <title>Large-Scale Comparative Analyses of Tick Genomes Elucidate Their Genetic Diversity and Vector Capacities.</title>
        <authorList>
            <consortium name="Tick Genome and Microbiome Consortium (TIGMIC)"/>
            <person name="Jia N."/>
            <person name="Wang J."/>
            <person name="Shi W."/>
            <person name="Du L."/>
            <person name="Sun Y."/>
            <person name="Zhan W."/>
            <person name="Jiang J.F."/>
            <person name="Wang Q."/>
            <person name="Zhang B."/>
            <person name="Ji P."/>
            <person name="Bell-Sakyi L."/>
            <person name="Cui X.M."/>
            <person name="Yuan T.T."/>
            <person name="Jiang B.G."/>
            <person name="Yang W.F."/>
            <person name="Lam T.T."/>
            <person name="Chang Q.C."/>
            <person name="Ding S.J."/>
            <person name="Wang X.J."/>
            <person name="Zhu J.G."/>
            <person name="Ruan X.D."/>
            <person name="Zhao L."/>
            <person name="Wei J.T."/>
            <person name="Ye R.Z."/>
            <person name="Que T.C."/>
            <person name="Du C.H."/>
            <person name="Zhou Y.H."/>
            <person name="Cheng J.X."/>
            <person name="Dai P.F."/>
            <person name="Guo W.B."/>
            <person name="Han X.H."/>
            <person name="Huang E.J."/>
            <person name="Li L.F."/>
            <person name="Wei W."/>
            <person name="Gao Y.C."/>
            <person name="Liu J.Z."/>
            <person name="Shao H.Z."/>
            <person name="Wang X."/>
            <person name="Wang C.C."/>
            <person name="Yang T.C."/>
            <person name="Huo Q.B."/>
            <person name="Li W."/>
            <person name="Chen H.Y."/>
            <person name="Chen S.E."/>
            <person name="Zhou L.G."/>
            <person name="Ni X.B."/>
            <person name="Tian J.H."/>
            <person name="Sheng Y."/>
            <person name="Liu T."/>
            <person name="Pan Y.S."/>
            <person name="Xia L.Y."/>
            <person name="Li J."/>
            <person name="Zhao F."/>
            <person name="Cao W.C."/>
        </authorList>
    </citation>
    <scope>NUCLEOTIDE SEQUENCE</scope>
    <source>
        <strain evidence="2">Rsan-2018</strain>
    </source>
</reference>
<evidence type="ECO:0000313" key="3">
    <source>
        <dbReference type="Proteomes" id="UP000821837"/>
    </source>
</evidence>
<dbReference type="AlphaFoldDB" id="A0A9D4PK38"/>
<protein>
    <submittedName>
        <fullName evidence="2">Uncharacterized protein</fullName>
    </submittedName>
</protein>
<comment type="caution">
    <text evidence="2">The sequence shown here is derived from an EMBL/GenBank/DDBJ whole genome shotgun (WGS) entry which is preliminary data.</text>
</comment>
<feature type="compositionally biased region" description="Polar residues" evidence="1">
    <location>
        <begin position="161"/>
        <end position="173"/>
    </location>
</feature>
<accession>A0A9D4PK38</accession>
<proteinExistence type="predicted"/>
<organism evidence="2 3">
    <name type="scientific">Rhipicephalus sanguineus</name>
    <name type="common">Brown dog tick</name>
    <name type="synonym">Ixodes sanguineus</name>
    <dbReference type="NCBI Taxonomy" id="34632"/>
    <lineage>
        <taxon>Eukaryota</taxon>
        <taxon>Metazoa</taxon>
        <taxon>Ecdysozoa</taxon>
        <taxon>Arthropoda</taxon>
        <taxon>Chelicerata</taxon>
        <taxon>Arachnida</taxon>
        <taxon>Acari</taxon>
        <taxon>Parasitiformes</taxon>
        <taxon>Ixodida</taxon>
        <taxon>Ixodoidea</taxon>
        <taxon>Ixodidae</taxon>
        <taxon>Rhipicephalinae</taxon>
        <taxon>Rhipicephalus</taxon>
        <taxon>Rhipicephalus</taxon>
    </lineage>
</organism>
<gene>
    <name evidence="2" type="ORF">HPB52_005628</name>
</gene>
<dbReference type="EMBL" id="JABSTV010001253">
    <property type="protein sequence ID" value="KAH7943131.1"/>
    <property type="molecule type" value="Genomic_DNA"/>
</dbReference>
<evidence type="ECO:0000256" key="1">
    <source>
        <dbReference type="SAM" id="MobiDB-lite"/>
    </source>
</evidence>
<feature type="region of interest" description="Disordered" evidence="1">
    <location>
        <begin position="115"/>
        <end position="211"/>
    </location>
</feature>
<reference evidence="2" key="2">
    <citation type="submission" date="2021-09" db="EMBL/GenBank/DDBJ databases">
        <authorList>
            <person name="Jia N."/>
            <person name="Wang J."/>
            <person name="Shi W."/>
            <person name="Du L."/>
            <person name="Sun Y."/>
            <person name="Zhan W."/>
            <person name="Jiang J."/>
            <person name="Wang Q."/>
            <person name="Zhang B."/>
            <person name="Ji P."/>
            <person name="Sakyi L.B."/>
            <person name="Cui X."/>
            <person name="Yuan T."/>
            <person name="Jiang B."/>
            <person name="Yang W."/>
            <person name="Lam T.T.-Y."/>
            <person name="Chang Q."/>
            <person name="Ding S."/>
            <person name="Wang X."/>
            <person name="Zhu J."/>
            <person name="Ruan X."/>
            <person name="Zhao L."/>
            <person name="Wei J."/>
            <person name="Que T."/>
            <person name="Du C."/>
            <person name="Cheng J."/>
            <person name="Dai P."/>
            <person name="Han X."/>
            <person name="Huang E."/>
            <person name="Gao Y."/>
            <person name="Liu J."/>
            <person name="Shao H."/>
            <person name="Ye R."/>
            <person name="Li L."/>
            <person name="Wei W."/>
            <person name="Wang X."/>
            <person name="Wang C."/>
            <person name="Huo Q."/>
            <person name="Li W."/>
            <person name="Guo W."/>
            <person name="Chen H."/>
            <person name="Chen S."/>
            <person name="Zhou L."/>
            <person name="Zhou L."/>
            <person name="Ni X."/>
            <person name="Tian J."/>
            <person name="Zhou Y."/>
            <person name="Sheng Y."/>
            <person name="Liu T."/>
            <person name="Pan Y."/>
            <person name="Xia L."/>
            <person name="Li J."/>
            <person name="Zhao F."/>
            <person name="Cao W."/>
        </authorList>
    </citation>
    <scope>NUCLEOTIDE SEQUENCE</scope>
    <source>
        <strain evidence="2">Rsan-2018</strain>
        <tissue evidence="2">Larvae</tissue>
    </source>
</reference>
<sequence length="211" mass="23753">MDDGSKVQLWPGAWKMLRDSISAVCGILDFVVICKSGPRSHYRKLRKRRWLLRWRHATCHRGRWTNERRHTRAEKRMVREILGRHQVETRIDTECLGLPPKQGKVEDGELCERHEDQLRHQSEGQPPTPQDGEGKELSSPTTANADPLGSFLGPSPIPSNFEEQQIGNATSGVTEERDTCSDNNGAPAKPLRRSLRSGFAATHSGSMQVQP</sequence>
<keyword evidence="3" id="KW-1185">Reference proteome</keyword>